<dbReference type="InterPro" id="IPR035906">
    <property type="entry name" value="MetI-like_sf"/>
</dbReference>
<name>A0A1H2PQP8_9BURK</name>
<keyword evidence="4" id="KW-1003">Cell membrane</keyword>
<feature type="transmembrane region" description="Helical" evidence="8">
    <location>
        <begin position="405"/>
        <end position="428"/>
    </location>
</feature>
<feature type="transmembrane region" description="Helical" evidence="8">
    <location>
        <begin position="474"/>
        <end position="493"/>
    </location>
</feature>
<keyword evidence="12" id="KW-1185">Reference proteome</keyword>
<dbReference type="AlphaFoldDB" id="A0A1H2PQP8"/>
<dbReference type="Proteomes" id="UP000243719">
    <property type="component" value="Unassembled WGS sequence"/>
</dbReference>
<comment type="similarity">
    <text evidence="2">Belongs to the binding-protein-dependent transport system permease family. CysTW subfamily.</text>
</comment>
<keyword evidence="3 8" id="KW-0813">Transport</keyword>
<evidence type="ECO:0000256" key="5">
    <source>
        <dbReference type="ARBA" id="ARBA00022692"/>
    </source>
</evidence>
<feature type="transmembrane region" description="Helical" evidence="8">
    <location>
        <begin position="121"/>
        <end position="145"/>
    </location>
</feature>
<evidence type="ECO:0000256" key="8">
    <source>
        <dbReference type="RuleBase" id="RU363032"/>
    </source>
</evidence>
<feature type="transmembrane region" description="Helical" evidence="8">
    <location>
        <begin position="269"/>
        <end position="290"/>
    </location>
</feature>
<evidence type="ECO:0000256" key="7">
    <source>
        <dbReference type="ARBA" id="ARBA00023136"/>
    </source>
</evidence>
<evidence type="ECO:0000256" key="2">
    <source>
        <dbReference type="ARBA" id="ARBA00007069"/>
    </source>
</evidence>
<keyword evidence="6 8" id="KW-1133">Transmembrane helix</keyword>
<evidence type="ECO:0000256" key="9">
    <source>
        <dbReference type="SAM" id="MobiDB-lite"/>
    </source>
</evidence>
<evidence type="ECO:0000256" key="6">
    <source>
        <dbReference type="ARBA" id="ARBA00022989"/>
    </source>
</evidence>
<feature type="domain" description="ABC transmembrane type-1" evidence="10">
    <location>
        <begin position="85"/>
        <end position="290"/>
    </location>
</feature>
<dbReference type="InterPro" id="IPR000515">
    <property type="entry name" value="MetI-like"/>
</dbReference>
<evidence type="ECO:0000256" key="3">
    <source>
        <dbReference type="ARBA" id="ARBA00022448"/>
    </source>
</evidence>
<dbReference type="SUPFAM" id="SSF161098">
    <property type="entry name" value="MetI-like"/>
    <property type="match status" value="2"/>
</dbReference>
<dbReference type="Pfam" id="PF00528">
    <property type="entry name" value="BPD_transp_1"/>
    <property type="match status" value="2"/>
</dbReference>
<dbReference type="OrthoDB" id="9808619at2"/>
<dbReference type="EMBL" id="FNLO01000006">
    <property type="protein sequence ID" value="SDV48746.1"/>
    <property type="molecule type" value="Genomic_DNA"/>
</dbReference>
<keyword evidence="5 8" id="KW-0812">Transmembrane</keyword>
<feature type="transmembrane region" description="Helical" evidence="8">
    <location>
        <begin position="530"/>
        <end position="555"/>
    </location>
</feature>
<evidence type="ECO:0000256" key="1">
    <source>
        <dbReference type="ARBA" id="ARBA00004651"/>
    </source>
</evidence>
<dbReference type="GO" id="GO:0005886">
    <property type="term" value="C:plasma membrane"/>
    <property type="evidence" value="ECO:0007669"/>
    <property type="project" value="UniProtKB-SubCell"/>
</dbReference>
<feature type="transmembrane region" description="Helical" evidence="8">
    <location>
        <begin position="35"/>
        <end position="58"/>
    </location>
</feature>
<organism evidence="11 12">
    <name type="scientific">Chitinasiproducens palmae</name>
    <dbReference type="NCBI Taxonomy" id="1770053"/>
    <lineage>
        <taxon>Bacteria</taxon>
        <taxon>Pseudomonadati</taxon>
        <taxon>Pseudomonadota</taxon>
        <taxon>Betaproteobacteria</taxon>
        <taxon>Burkholderiales</taxon>
        <taxon>Burkholderiaceae</taxon>
        <taxon>Chitinasiproducens</taxon>
    </lineage>
</organism>
<comment type="subcellular location">
    <subcellularLocation>
        <location evidence="1 8">Cell membrane</location>
        <topology evidence="1 8">Multi-pass membrane protein</topology>
    </subcellularLocation>
</comment>
<feature type="transmembrane region" description="Helical" evidence="8">
    <location>
        <begin position="352"/>
        <end position="375"/>
    </location>
</feature>
<feature type="region of interest" description="Disordered" evidence="9">
    <location>
        <begin position="597"/>
        <end position="619"/>
    </location>
</feature>
<sequence length="619" mass="65033">MPTSKFLNMKLDSAFSAARHGRRFGAWAGGAASPVAWLAVPALGFMALVYAVPLLALLTRSVSDPEPGLENYRRILQHAGYLRTIGRTLGLAALSTVFALLLGYPIAYVMAMRAGTRLARFLTFCIVAPYVTSLLVRTFSWQVLLGRVGPFNQLLHAVGLARFELLFTPAAVLIGLTHFLLPMMILPLVSVMRGIDPTLRRAAASLGAGPAVTFVRVFVPASVPGIRTGTALCFIYGVGAFVIPALLGGNSGRMLGALVQTAISQQADYGLAAAASVILASLVCAVGFVLRRGLSGRQAVAVEVPARDRTQGLARDATAARPGWFASTLVKVLSGPAAWLDRAGLSSLPGSVSGFAAVMGLAVVLPQAVTLPLSFSSSRTLVFPPPGWSLQWYASFATPDWTGPLLTSVTVGLAVTALAVLLGSLAAFGVTRGLSGRTGAIARLLLLLPLLFPTIVAATAFFIAFLPLHLDDTWIGLVAAHTTLAVPFVFLIVSGHLSALNPTYERAASSLGAGNGAILRRIVLPLLKRSVLTGAFFAFTTSFDEAAISIMLSGLNVKTLPRRMYEALAWESDPTVAVVAIVAMAVTAAATLLSGRWSSGRQRPPADVRPETSTPRTEP</sequence>
<feature type="transmembrane region" description="Helical" evidence="8">
    <location>
        <begin position="229"/>
        <end position="248"/>
    </location>
</feature>
<evidence type="ECO:0000256" key="4">
    <source>
        <dbReference type="ARBA" id="ARBA00022475"/>
    </source>
</evidence>
<protein>
    <submittedName>
        <fullName evidence="11">Putative spermidine/putrescine transport system permease protein</fullName>
    </submittedName>
</protein>
<feature type="domain" description="ABC transmembrane type-1" evidence="10">
    <location>
        <begin position="405"/>
        <end position="594"/>
    </location>
</feature>
<keyword evidence="7 8" id="KW-0472">Membrane</keyword>
<dbReference type="PANTHER" id="PTHR42929">
    <property type="entry name" value="INNER MEMBRANE ABC TRANSPORTER PERMEASE PROTEIN YDCU-RELATED-RELATED"/>
    <property type="match status" value="1"/>
</dbReference>
<feature type="transmembrane region" description="Helical" evidence="8">
    <location>
        <begin position="89"/>
        <end position="109"/>
    </location>
</feature>
<dbReference type="PANTHER" id="PTHR42929:SF5">
    <property type="entry name" value="ABC TRANSPORTER PERMEASE PROTEIN"/>
    <property type="match status" value="1"/>
</dbReference>
<evidence type="ECO:0000313" key="11">
    <source>
        <dbReference type="EMBL" id="SDV48746.1"/>
    </source>
</evidence>
<dbReference type="PROSITE" id="PS50928">
    <property type="entry name" value="ABC_TM1"/>
    <property type="match status" value="2"/>
</dbReference>
<dbReference type="Gene3D" id="1.10.3720.10">
    <property type="entry name" value="MetI-like"/>
    <property type="match status" value="2"/>
</dbReference>
<accession>A0A1H2PQP8</accession>
<dbReference type="STRING" id="1770053.SAMN05216551_10631"/>
<feature type="transmembrane region" description="Helical" evidence="8">
    <location>
        <begin position="440"/>
        <end position="468"/>
    </location>
</feature>
<evidence type="ECO:0000259" key="10">
    <source>
        <dbReference type="PROSITE" id="PS50928"/>
    </source>
</evidence>
<dbReference type="CDD" id="cd06261">
    <property type="entry name" value="TM_PBP2"/>
    <property type="match status" value="2"/>
</dbReference>
<gene>
    <name evidence="11" type="ORF">SAMN05216551_10631</name>
</gene>
<reference evidence="12" key="1">
    <citation type="submission" date="2016-09" db="EMBL/GenBank/DDBJ databases">
        <authorList>
            <person name="Varghese N."/>
            <person name="Submissions S."/>
        </authorList>
    </citation>
    <scope>NUCLEOTIDE SEQUENCE [LARGE SCALE GENOMIC DNA]</scope>
    <source>
        <strain evidence="12">JS23</strain>
    </source>
</reference>
<evidence type="ECO:0000313" key="12">
    <source>
        <dbReference type="Proteomes" id="UP000243719"/>
    </source>
</evidence>
<feature type="transmembrane region" description="Helical" evidence="8">
    <location>
        <begin position="575"/>
        <end position="593"/>
    </location>
</feature>
<dbReference type="GO" id="GO:0055085">
    <property type="term" value="P:transmembrane transport"/>
    <property type="evidence" value="ECO:0007669"/>
    <property type="project" value="InterPro"/>
</dbReference>
<feature type="transmembrane region" description="Helical" evidence="8">
    <location>
        <begin position="165"/>
        <end position="190"/>
    </location>
</feature>
<proteinExistence type="inferred from homology"/>